<dbReference type="Gene3D" id="3.40.50.300">
    <property type="entry name" value="P-loop containing nucleotide triphosphate hydrolases"/>
    <property type="match status" value="1"/>
</dbReference>
<gene>
    <name evidence="7" type="ORF">BSOLF_1767</name>
</gene>
<evidence type="ECO:0000313" key="8">
    <source>
        <dbReference type="Proteomes" id="UP000244338"/>
    </source>
</evidence>
<dbReference type="Pfam" id="PF00005">
    <property type="entry name" value="ABC_tran"/>
    <property type="match status" value="1"/>
</dbReference>
<sequence length="238" mass="26039">MLHIEQLNAGYGDVQILWDVTLDVRPGELIALVGANGAGKTTLLNAISALVTRYRGKILFDGKDLTRLAPYEVARLGIAHVPEGRRLFPGMTVRENLEVGAMSKEARSKLKTSLEEVYSLFPILKERERQEAGTLSGGQQQMLAIARALMSRPKLLMIDEASLGLAPKVVGEIYDTLLDIRKAGLTMLIVEQNVALALDVCQRAYVLENGRVAVSGECKKLQNDPKVQEAYLGIIEGI</sequence>
<dbReference type="SMART" id="SM00382">
    <property type="entry name" value="AAA"/>
    <property type="match status" value="1"/>
</dbReference>
<evidence type="ECO:0000256" key="3">
    <source>
        <dbReference type="ARBA" id="ARBA00022741"/>
    </source>
</evidence>
<dbReference type="InterPro" id="IPR003593">
    <property type="entry name" value="AAA+_ATPase"/>
</dbReference>
<evidence type="ECO:0000259" key="6">
    <source>
        <dbReference type="PROSITE" id="PS50893"/>
    </source>
</evidence>
<comment type="caution">
    <text evidence="7">The sequence shown here is derived from an EMBL/GenBank/DDBJ whole genome shotgun (WGS) entry which is preliminary data.</text>
</comment>
<dbReference type="GO" id="GO:0015807">
    <property type="term" value="P:L-amino acid transport"/>
    <property type="evidence" value="ECO:0007669"/>
    <property type="project" value="TreeGrafter"/>
</dbReference>
<dbReference type="InterPro" id="IPR052156">
    <property type="entry name" value="BCAA_Transport_ATP-bd_LivF"/>
</dbReference>
<comment type="similarity">
    <text evidence="1">Belongs to the ABC transporter superfamily.</text>
</comment>
<dbReference type="GO" id="GO:0016887">
    <property type="term" value="F:ATP hydrolysis activity"/>
    <property type="evidence" value="ECO:0007669"/>
    <property type="project" value="InterPro"/>
</dbReference>
<dbReference type="CDD" id="cd03224">
    <property type="entry name" value="ABC_TM1139_LivF_branched"/>
    <property type="match status" value="1"/>
</dbReference>
<evidence type="ECO:0000256" key="5">
    <source>
        <dbReference type="ARBA" id="ARBA00022970"/>
    </source>
</evidence>
<keyword evidence="3" id="KW-0547">Nucleotide-binding</keyword>
<evidence type="ECO:0000313" key="7">
    <source>
        <dbReference type="EMBL" id="PTQ55630.1"/>
    </source>
</evidence>
<evidence type="ECO:0000256" key="1">
    <source>
        <dbReference type="ARBA" id="ARBA00005417"/>
    </source>
</evidence>
<organism evidence="7 8">
    <name type="scientific">Candidatus Carbonibacillus altaicus</name>
    <dbReference type="NCBI Taxonomy" id="2163959"/>
    <lineage>
        <taxon>Bacteria</taxon>
        <taxon>Bacillati</taxon>
        <taxon>Bacillota</taxon>
        <taxon>Bacilli</taxon>
        <taxon>Bacillales</taxon>
        <taxon>Candidatus Carbonibacillus</taxon>
    </lineage>
</organism>
<keyword evidence="4 7" id="KW-0067">ATP-binding</keyword>
<dbReference type="GO" id="GO:0005524">
    <property type="term" value="F:ATP binding"/>
    <property type="evidence" value="ECO:0007669"/>
    <property type="project" value="UniProtKB-KW"/>
</dbReference>
<dbReference type="AlphaFoldDB" id="A0A2R6XZ06"/>
<proteinExistence type="inferred from homology"/>
<keyword evidence="5" id="KW-0029">Amino-acid transport</keyword>
<dbReference type="InterPro" id="IPR017871">
    <property type="entry name" value="ABC_transporter-like_CS"/>
</dbReference>
<evidence type="ECO:0000256" key="2">
    <source>
        <dbReference type="ARBA" id="ARBA00022448"/>
    </source>
</evidence>
<dbReference type="EMBL" id="PEBX01000089">
    <property type="protein sequence ID" value="PTQ55630.1"/>
    <property type="molecule type" value="Genomic_DNA"/>
</dbReference>
<dbReference type="GO" id="GO:0015658">
    <property type="term" value="F:branched-chain amino acid transmembrane transporter activity"/>
    <property type="evidence" value="ECO:0007669"/>
    <property type="project" value="TreeGrafter"/>
</dbReference>
<evidence type="ECO:0000256" key="4">
    <source>
        <dbReference type="ARBA" id="ARBA00022840"/>
    </source>
</evidence>
<dbReference type="SUPFAM" id="SSF52540">
    <property type="entry name" value="P-loop containing nucleoside triphosphate hydrolases"/>
    <property type="match status" value="1"/>
</dbReference>
<dbReference type="PANTHER" id="PTHR43820">
    <property type="entry name" value="HIGH-AFFINITY BRANCHED-CHAIN AMINO ACID TRANSPORT ATP-BINDING PROTEIN LIVF"/>
    <property type="match status" value="1"/>
</dbReference>
<dbReference type="PROSITE" id="PS50893">
    <property type="entry name" value="ABC_TRANSPORTER_2"/>
    <property type="match status" value="1"/>
</dbReference>
<dbReference type="InterPro" id="IPR003439">
    <property type="entry name" value="ABC_transporter-like_ATP-bd"/>
</dbReference>
<name>A0A2R6XZ06_9BACL</name>
<dbReference type="PROSITE" id="PS00211">
    <property type="entry name" value="ABC_TRANSPORTER_1"/>
    <property type="match status" value="1"/>
</dbReference>
<dbReference type="InterPro" id="IPR027417">
    <property type="entry name" value="P-loop_NTPase"/>
</dbReference>
<dbReference type="Proteomes" id="UP000244338">
    <property type="component" value="Unassembled WGS sequence"/>
</dbReference>
<keyword evidence="2" id="KW-0813">Transport</keyword>
<reference evidence="8" key="1">
    <citation type="journal article" date="2018" name="Sci. Rep.">
        <title>Lignite coal burning seam in the remote Altai Mountains harbors a hydrogen-driven thermophilic microbial community.</title>
        <authorList>
            <person name="Kadnikov V.V."/>
            <person name="Mardanov A.V."/>
            <person name="Ivasenko D.A."/>
            <person name="Antsiferov D.V."/>
            <person name="Beletsky A.V."/>
            <person name="Karnachuk O.V."/>
            <person name="Ravin N.V."/>
        </authorList>
    </citation>
    <scope>NUCLEOTIDE SEQUENCE [LARGE SCALE GENOMIC DNA]</scope>
</reference>
<dbReference type="PANTHER" id="PTHR43820:SF4">
    <property type="entry name" value="HIGH-AFFINITY BRANCHED-CHAIN AMINO ACID TRANSPORT ATP-BINDING PROTEIN LIVF"/>
    <property type="match status" value="1"/>
</dbReference>
<feature type="domain" description="ABC transporter" evidence="6">
    <location>
        <begin position="2"/>
        <end position="234"/>
    </location>
</feature>
<accession>A0A2R6XZ06</accession>
<protein>
    <submittedName>
        <fullName evidence="7">Branched-chain amino acid transport ATP-binding protein LivF</fullName>
    </submittedName>
</protein>